<protein>
    <recommendedName>
        <fullName evidence="3">Cytochrome c domain-containing protein</fullName>
    </recommendedName>
</protein>
<keyword evidence="2" id="KW-1185">Reference proteome</keyword>
<proteinExistence type="predicted"/>
<reference evidence="1 2" key="1">
    <citation type="journal article" date="2020" name="Curr. Microbiol.">
        <title>Tepidiphilus baoligensis sp. nov., a Novel Bacterium of the Family Hydrogenophilaceae Isolated from an Oil Reservoir.</title>
        <authorList>
            <person name="Zhang X."/>
            <person name="Wang G."/>
            <person name="Ma X."/>
            <person name="Yu J."/>
            <person name="You J."/>
            <person name="Xue Y."/>
            <person name="Ma Y."/>
        </authorList>
    </citation>
    <scope>NUCLEOTIDE SEQUENCE [LARGE SCALE GENOMIC DNA]</scope>
    <source>
        <strain evidence="1 2">B18-69</strain>
    </source>
</reference>
<organism evidence="1 2">
    <name type="scientific">Tepidiphilus baoligensis</name>
    <dbReference type="NCBI Taxonomy" id="2698687"/>
    <lineage>
        <taxon>Bacteria</taxon>
        <taxon>Pseudomonadati</taxon>
        <taxon>Pseudomonadota</taxon>
        <taxon>Hydrogenophilia</taxon>
        <taxon>Hydrogenophilales</taxon>
        <taxon>Hydrogenophilaceae</taxon>
        <taxon>Tepidiphilus</taxon>
    </lineage>
</organism>
<dbReference type="InterPro" id="IPR036280">
    <property type="entry name" value="Multihaem_cyt_sf"/>
</dbReference>
<dbReference type="RefSeq" id="WP_142811697.1">
    <property type="nucleotide sequence ID" value="NZ_JBHSGH010000017.1"/>
</dbReference>
<evidence type="ECO:0000313" key="1">
    <source>
        <dbReference type="EMBL" id="NMH17443.1"/>
    </source>
</evidence>
<gene>
    <name evidence="1" type="ORF">GV368_10155</name>
</gene>
<dbReference type="SUPFAM" id="SSF48695">
    <property type="entry name" value="Multiheme cytochromes"/>
    <property type="match status" value="1"/>
</dbReference>
<sequence length="178" mass="19720">MHRNMMQRMMGGALPPGIDPALLPEPDSAGARILQYYCVQCHNLPGPGMHTAAGWPRVLGRMNMRMRMMGGMMGGMMGVVAPSRVELDILLDYLQKHAQEPIDAAKYPDLNTQAGQAFSTSCVQCHALPDPRQHTAQEWPAVVGRMRGHEAAMGKFVPDKTTTAEIIDFLRRHGRTRE</sequence>
<comment type="caution">
    <text evidence="1">The sequence shown here is derived from an EMBL/GenBank/DDBJ whole genome shotgun (WGS) entry which is preliminary data.</text>
</comment>
<accession>A0ABX1QR83</accession>
<dbReference type="EMBL" id="JAAAUB010000019">
    <property type="protein sequence ID" value="NMH17443.1"/>
    <property type="molecule type" value="Genomic_DNA"/>
</dbReference>
<dbReference type="Proteomes" id="UP000669605">
    <property type="component" value="Unassembled WGS sequence"/>
</dbReference>
<name>A0ABX1QR83_9PROT</name>
<evidence type="ECO:0000313" key="2">
    <source>
        <dbReference type="Proteomes" id="UP000669605"/>
    </source>
</evidence>
<evidence type="ECO:0008006" key="3">
    <source>
        <dbReference type="Google" id="ProtNLM"/>
    </source>
</evidence>